<evidence type="ECO:0000256" key="1">
    <source>
        <dbReference type="SAM" id="MobiDB-lite"/>
    </source>
</evidence>
<name>W9ZP25_FUSOX</name>
<evidence type="ECO:0008006" key="3">
    <source>
        <dbReference type="Google" id="ProtNLM"/>
    </source>
</evidence>
<dbReference type="GO" id="GO:0009898">
    <property type="term" value="C:cytoplasmic side of plasma membrane"/>
    <property type="evidence" value="ECO:0007669"/>
    <property type="project" value="TreeGrafter"/>
</dbReference>
<evidence type="ECO:0000313" key="2">
    <source>
        <dbReference type="EMBL" id="EXK30332.1"/>
    </source>
</evidence>
<dbReference type="Gene3D" id="1.10.287.1060">
    <property type="entry name" value="ESAT-6-like"/>
    <property type="match status" value="1"/>
</dbReference>
<protein>
    <recommendedName>
        <fullName evidence="3">Protein SNF7</fullName>
    </recommendedName>
</protein>
<dbReference type="PANTHER" id="PTHR22761:SF18">
    <property type="entry name" value="SORTING PROTEIN SNF7 FAMILY PROTEIN, PUTATIVE (AFU_ORTHOLOGUE AFUA_2G16692)-RELATED"/>
    <property type="match status" value="1"/>
</dbReference>
<gene>
    <name evidence="2" type="ORF">FOMG_13926</name>
</gene>
<dbReference type="GO" id="GO:0032511">
    <property type="term" value="P:late endosome to vacuole transport via multivesicular body sorting pathway"/>
    <property type="evidence" value="ECO:0007669"/>
    <property type="project" value="TreeGrafter"/>
</dbReference>
<sequence length="456" mass="50339">MGELADYLINNDPSFSRSRLAARYSDFRSQRTLNPDGYQANISAWRQALSDLVAKGKISHRGSSPDHFVLKLDDSLLRSLEHKEFGQPLALGTVVREATAGRDFIPLQDFEKSQQSIYQRSWAGLPWSVMSWTLRQLGVVDPARGDDKLPTGQYVIVKNMEAAAKELGDLMAEKVSRFDRVFSRAQFQKAFSAALVKGQHLTDSDLDVLLKFLSRDKEVIEYDGKTIRIKGSGEQSGITKEDAAIASLKELTESLKHQADLLNTRIDELSQTAKDAVTKKNRVAALAALKSKKIAETSLATRYATLNQLEEVSAKLEQAADNVQLVNVMEASSGALASLNAQVGGAERIDAVMDRLREQSSATDEVSAILAESTGEVIDETALDDELEAMEAQEREKEEEKTKSKEAEEQKVRDEREAAEAQKKLDELPDVPADGEEIRQKEQTPTSETGIANLAI</sequence>
<dbReference type="VEuPathDB" id="FungiDB:FOMG_13926"/>
<dbReference type="GO" id="GO:0005771">
    <property type="term" value="C:multivesicular body"/>
    <property type="evidence" value="ECO:0007669"/>
    <property type="project" value="TreeGrafter"/>
</dbReference>
<reference evidence="2" key="1">
    <citation type="submission" date="2012-04" db="EMBL/GenBank/DDBJ databases">
        <title>The Genome Sequence of Fusarium oxysporum melonis.</title>
        <authorList>
            <consortium name="The Broad Institute Genome Sequencing Platform"/>
            <person name="Ma L.-J."/>
            <person name="Gale L.R."/>
            <person name="Schwartz D.C."/>
            <person name="Zhou S."/>
            <person name="Corby-Kistler H."/>
            <person name="Young S.K."/>
            <person name="Zeng Q."/>
            <person name="Gargeya S."/>
            <person name="Fitzgerald M."/>
            <person name="Haas B."/>
            <person name="Abouelleil A."/>
            <person name="Alvarado L."/>
            <person name="Arachchi H.M."/>
            <person name="Berlin A."/>
            <person name="Brown A."/>
            <person name="Chapman S.B."/>
            <person name="Chen Z."/>
            <person name="Dunbar C."/>
            <person name="Freedman E."/>
            <person name="Gearin G."/>
            <person name="Goldberg J."/>
            <person name="Griggs A."/>
            <person name="Gujja S."/>
            <person name="Heiman D."/>
            <person name="Howarth C."/>
            <person name="Larson L."/>
            <person name="Lui A."/>
            <person name="MacDonald P.J.P."/>
            <person name="Montmayeur A."/>
            <person name="Murphy C."/>
            <person name="Neiman D."/>
            <person name="Pearson M."/>
            <person name="Priest M."/>
            <person name="Roberts A."/>
            <person name="Saif S."/>
            <person name="Shea T."/>
            <person name="Shenoy N."/>
            <person name="Sisk P."/>
            <person name="Stolte C."/>
            <person name="Sykes S."/>
            <person name="Wortman J."/>
            <person name="Nusbaum C."/>
            <person name="Birren B."/>
        </authorList>
    </citation>
    <scope>NUCLEOTIDE SEQUENCE</scope>
    <source>
        <strain evidence="2">26406</strain>
    </source>
</reference>
<dbReference type="GO" id="GO:0006900">
    <property type="term" value="P:vesicle budding from membrane"/>
    <property type="evidence" value="ECO:0007669"/>
    <property type="project" value="TreeGrafter"/>
</dbReference>
<dbReference type="EMBL" id="JH659341">
    <property type="protein sequence ID" value="EXK30332.1"/>
    <property type="molecule type" value="Genomic_DNA"/>
</dbReference>
<dbReference type="OrthoDB" id="10250120at2759"/>
<dbReference type="AlphaFoldDB" id="W9ZP25"/>
<accession>W9ZP25</accession>
<dbReference type="PANTHER" id="PTHR22761">
    <property type="entry name" value="CHARGED MULTIVESICULAR BODY PROTEIN"/>
    <property type="match status" value="1"/>
</dbReference>
<dbReference type="Proteomes" id="UP000030703">
    <property type="component" value="Unassembled WGS sequence"/>
</dbReference>
<proteinExistence type="predicted"/>
<dbReference type="GO" id="GO:0000815">
    <property type="term" value="C:ESCRT III complex"/>
    <property type="evidence" value="ECO:0007669"/>
    <property type="project" value="TreeGrafter"/>
</dbReference>
<dbReference type="HOGENOM" id="CLU_021165_2_0_1"/>
<dbReference type="InterPro" id="IPR005024">
    <property type="entry name" value="Snf7_fam"/>
</dbReference>
<reference evidence="2" key="2">
    <citation type="submission" date="2012-05" db="EMBL/GenBank/DDBJ databases">
        <title>Annotation of the Genome Sequence of Fusarium oxysporum f. sp. melonis 26406.</title>
        <authorList>
            <consortium name="The Broad Institute Genomics Platform"/>
            <person name="Ma L.-J."/>
            <person name="Corby-Kistler H."/>
            <person name="Broz K."/>
            <person name="Gale L.R."/>
            <person name="Jonkers W."/>
            <person name="O'Donnell K."/>
            <person name="Ploetz R."/>
            <person name="Steinberg C."/>
            <person name="Schwartz D.C."/>
            <person name="VanEtten H."/>
            <person name="Zhou S."/>
            <person name="Young S.K."/>
            <person name="Zeng Q."/>
            <person name="Gargeya S."/>
            <person name="Fitzgerald M."/>
            <person name="Abouelleil A."/>
            <person name="Alvarado L."/>
            <person name="Chapman S.B."/>
            <person name="Gainer-Dewar J."/>
            <person name="Goldberg J."/>
            <person name="Griggs A."/>
            <person name="Gujja S."/>
            <person name="Hansen M."/>
            <person name="Howarth C."/>
            <person name="Imamovic A."/>
            <person name="Ireland A."/>
            <person name="Larimer J."/>
            <person name="McCowan C."/>
            <person name="Murphy C."/>
            <person name="Pearson M."/>
            <person name="Poon T.W."/>
            <person name="Priest M."/>
            <person name="Roberts A."/>
            <person name="Saif S."/>
            <person name="Shea T."/>
            <person name="Sykes S."/>
            <person name="Wortman J."/>
            <person name="Nusbaum C."/>
            <person name="Birren B."/>
        </authorList>
    </citation>
    <scope>NUCLEOTIDE SEQUENCE</scope>
    <source>
        <strain evidence="2">26406</strain>
    </source>
</reference>
<organism evidence="2">
    <name type="scientific">Fusarium oxysporum f. sp. melonis 26406</name>
    <dbReference type="NCBI Taxonomy" id="1089452"/>
    <lineage>
        <taxon>Eukaryota</taxon>
        <taxon>Fungi</taxon>
        <taxon>Dikarya</taxon>
        <taxon>Ascomycota</taxon>
        <taxon>Pezizomycotina</taxon>
        <taxon>Sordariomycetes</taxon>
        <taxon>Hypocreomycetidae</taxon>
        <taxon>Hypocreales</taxon>
        <taxon>Nectriaceae</taxon>
        <taxon>Fusarium</taxon>
        <taxon>Fusarium oxysporum species complex</taxon>
    </lineage>
</organism>
<feature type="region of interest" description="Disordered" evidence="1">
    <location>
        <begin position="390"/>
        <end position="456"/>
    </location>
</feature>
<dbReference type="Pfam" id="PF03357">
    <property type="entry name" value="Snf7"/>
    <property type="match status" value="1"/>
</dbReference>
<feature type="compositionally biased region" description="Basic and acidic residues" evidence="1">
    <location>
        <begin position="392"/>
        <end position="427"/>
    </location>
</feature>